<accession>A0A850QKY3</accession>
<reference evidence="5 6" key="1">
    <citation type="submission" date="2020-06" db="EMBL/GenBank/DDBJ databases">
        <authorList>
            <person name="Qiu C."/>
            <person name="Liu Z."/>
        </authorList>
    </citation>
    <scope>NUCLEOTIDE SEQUENCE [LARGE SCALE GENOMIC DNA]</scope>
    <source>
        <strain evidence="5 6">EM 1</strain>
    </source>
</reference>
<dbReference type="PANTHER" id="PTHR32347:SF23">
    <property type="entry name" value="BLL5650 PROTEIN"/>
    <property type="match status" value="1"/>
</dbReference>
<comment type="caution">
    <text evidence="5">The sequence shown here is derived from an EMBL/GenBank/DDBJ whole genome shotgun (WGS) entry which is preliminary data.</text>
</comment>
<dbReference type="Gene3D" id="1.10.287.470">
    <property type="entry name" value="Helix hairpin bin"/>
    <property type="match status" value="1"/>
</dbReference>
<dbReference type="SUPFAM" id="SSF111369">
    <property type="entry name" value="HlyD-like secretion proteins"/>
    <property type="match status" value="2"/>
</dbReference>
<gene>
    <name evidence="5" type="ORF">HV832_04385</name>
</gene>
<comment type="subcellular location">
    <subcellularLocation>
        <location evidence="1">Cell envelope</location>
    </subcellularLocation>
</comment>
<evidence type="ECO:0000313" key="5">
    <source>
        <dbReference type="EMBL" id="NVO77064.1"/>
    </source>
</evidence>
<keyword evidence="4" id="KW-1133">Transmembrane helix</keyword>
<dbReference type="GO" id="GO:0030313">
    <property type="term" value="C:cell envelope"/>
    <property type="evidence" value="ECO:0007669"/>
    <property type="project" value="UniProtKB-SubCell"/>
</dbReference>
<dbReference type="InterPro" id="IPR050465">
    <property type="entry name" value="UPF0194_transport"/>
</dbReference>
<evidence type="ECO:0000256" key="2">
    <source>
        <dbReference type="ARBA" id="ARBA00023054"/>
    </source>
</evidence>
<organism evidence="5 6">
    <name type="scientific">Undibacterium oligocarboniphilum</name>
    <dbReference type="NCBI Taxonomy" id="666702"/>
    <lineage>
        <taxon>Bacteria</taxon>
        <taxon>Pseudomonadati</taxon>
        <taxon>Pseudomonadota</taxon>
        <taxon>Betaproteobacteria</taxon>
        <taxon>Burkholderiales</taxon>
        <taxon>Oxalobacteraceae</taxon>
        <taxon>Undibacterium</taxon>
    </lineage>
</organism>
<proteinExistence type="predicted"/>
<dbReference type="PRINTS" id="PR01490">
    <property type="entry name" value="RTXTOXIND"/>
</dbReference>
<sequence>MDERRMEKKSQLLGPALIGAAAIVIVAGGMYYLAGSRQLPEGLIAASGRIEGERIVAAAKFPGRIRQMLAKEGDAIVAGAVVAQLEDDSFQAKTEQAKQALNATEAQLSAAQASLEIAQKEVPMGVSVADATQSQAQAALHKAEAVEQQAARDAQRHKELFERGVIERHRYEQADLGSRVASADVSAAQQAVNRARQGAAQAGLGNDKIKAKQKEVDVLRAQKDRAAAALSEANSVLVDLTIKAPSAGIVLTRLREPGEVVMPGGAVLEMVNLDHLYLKVYVPESRIGQVRLGLPVRIYTDAQPDKYYEGKVSYISSRAEFTPKEVQTTDERVKLVYAVKLAIKENPGHQLTPGLPADAVIRWQDGIEWQKPRWK</sequence>
<dbReference type="PANTHER" id="PTHR32347">
    <property type="entry name" value="EFFLUX SYSTEM COMPONENT YKNX-RELATED"/>
    <property type="match status" value="1"/>
</dbReference>
<keyword evidence="4" id="KW-0812">Transmembrane</keyword>
<dbReference type="EMBL" id="JABXYJ010000002">
    <property type="protein sequence ID" value="NVO77064.1"/>
    <property type="molecule type" value="Genomic_DNA"/>
</dbReference>
<feature type="coiled-coil region" evidence="3">
    <location>
        <begin position="94"/>
        <end position="149"/>
    </location>
</feature>
<evidence type="ECO:0000256" key="3">
    <source>
        <dbReference type="SAM" id="Coils"/>
    </source>
</evidence>
<name>A0A850QKY3_9BURK</name>
<dbReference type="Gene3D" id="2.40.30.170">
    <property type="match status" value="1"/>
</dbReference>
<keyword evidence="4" id="KW-0472">Membrane</keyword>
<evidence type="ECO:0000256" key="1">
    <source>
        <dbReference type="ARBA" id="ARBA00004196"/>
    </source>
</evidence>
<evidence type="ECO:0000313" key="6">
    <source>
        <dbReference type="Proteomes" id="UP000588051"/>
    </source>
</evidence>
<dbReference type="Gene3D" id="2.40.50.100">
    <property type="match status" value="1"/>
</dbReference>
<keyword evidence="2 3" id="KW-0175">Coiled coil</keyword>
<protein>
    <submittedName>
        <fullName evidence="5">Efflux RND transporter periplasmic adaptor subunit</fullName>
    </submittedName>
</protein>
<dbReference type="AlphaFoldDB" id="A0A850QKY3"/>
<evidence type="ECO:0000256" key="4">
    <source>
        <dbReference type="SAM" id="Phobius"/>
    </source>
</evidence>
<keyword evidence="6" id="KW-1185">Reference proteome</keyword>
<feature type="transmembrane region" description="Helical" evidence="4">
    <location>
        <begin position="12"/>
        <end position="34"/>
    </location>
</feature>
<dbReference type="Proteomes" id="UP000588051">
    <property type="component" value="Unassembled WGS sequence"/>
</dbReference>